<evidence type="ECO:0000313" key="3">
    <source>
        <dbReference type="EMBL" id="QGW28089.1"/>
    </source>
</evidence>
<feature type="chain" id="PRO_5026203495" evidence="1">
    <location>
        <begin position="27"/>
        <end position="393"/>
    </location>
</feature>
<dbReference type="Pfam" id="PF18962">
    <property type="entry name" value="Por_Secre_tail"/>
    <property type="match status" value="1"/>
</dbReference>
<sequence>MKKILSYKLLSLIPAFIVFTSSFTIAQTGNIKFTIEKNPAQENQVLIKAKNTSASAISGILGSSNLTLCIALPSSLSGISVSIASPIAGQTFTDVLRSKFGTDSVFAWNGLGSTGSVNFPVNTEVTIASVTFDGGAPGATSLVKLLNVTNGGTGFDYNYIAPGGNEHSGYSTPFYSNIASDPLLSNCGGPNDAFSQCSSYVGVGAVSLPVKFLSFFALKNGDDAKLNWTVESDENNRYFEIERSTDGRVFKTIGKVDAKANGKTTNTYETVDAGITKLGANLVYYRIKQTDKNGELTYSNVKNLNNVKKSTPVQLFPNPVKNVTKVVVDADAAGKGSIIIRDVTGKMVRQINAQFVKGINQQDINVADLASGDYNVQVIGEGFTYQLKLSKIN</sequence>
<keyword evidence="1" id="KW-0732">Signal</keyword>
<dbReference type="EMBL" id="CP046566">
    <property type="protein sequence ID" value="QGW28089.1"/>
    <property type="molecule type" value="Genomic_DNA"/>
</dbReference>
<name>A0A6I6GSI2_9BACT</name>
<dbReference type="KEGG" id="fls:GLV81_08240"/>
<dbReference type="Gene3D" id="2.60.40.10">
    <property type="entry name" value="Immunoglobulins"/>
    <property type="match status" value="1"/>
</dbReference>
<dbReference type="Proteomes" id="UP000426027">
    <property type="component" value="Chromosome"/>
</dbReference>
<proteinExistence type="predicted"/>
<evidence type="ECO:0000313" key="4">
    <source>
        <dbReference type="Proteomes" id="UP000426027"/>
    </source>
</evidence>
<reference evidence="3 4" key="1">
    <citation type="submission" date="2019-11" db="EMBL/GenBank/DDBJ databases">
        <authorList>
            <person name="Im W.T."/>
        </authorList>
    </citation>
    <scope>NUCLEOTIDE SEQUENCE [LARGE SCALE GENOMIC DNA]</scope>
    <source>
        <strain evidence="3 4">SB-02</strain>
    </source>
</reference>
<evidence type="ECO:0000259" key="2">
    <source>
        <dbReference type="Pfam" id="PF18962"/>
    </source>
</evidence>
<feature type="signal peptide" evidence="1">
    <location>
        <begin position="1"/>
        <end position="26"/>
    </location>
</feature>
<accession>A0A6I6GSI2</accession>
<keyword evidence="4" id="KW-1185">Reference proteome</keyword>
<dbReference type="AlphaFoldDB" id="A0A6I6GSI2"/>
<dbReference type="RefSeq" id="WP_157478448.1">
    <property type="nucleotide sequence ID" value="NZ_CP046566.1"/>
</dbReference>
<dbReference type="NCBIfam" id="TIGR04183">
    <property type="entry name" value="Por_Secre_tail"/>
    <property type="match status" value="1"/>
</dbReference>
<protein>
    <submittedName>
        <fullName evidence="3">T9SS type A sorting domain-containing protein</fullName>
    </submittedName>
</protein>
<organism evidence="3 4">
    <name type="scientific">Phnomibacter ginsenosidimutans</name>
    <dbReference type="NCBI Taxonomy" id="2676868"/>
    <lineage>
        <taxon>Bacteria</taxon>
        <taxon>Pseudomonadati</taxon>
        <taxon>Bacteroidota</taxon>
        <taxon>Chitinophagia</taxon>
        <taxon>Chitinophagales</taxon>
        <taxon>Chitinophagaceae</taxon>
        <taxon>Phnomibacter</taxon>
    </lineage>
</organism>
<feature type="domain" description="Secretion system C-terminal sorting" evidence="2">
    <location>
        <begin position="315"/>
        <end position="383"/>
    </location>
</feature>
<dbReference type="InterPro" id="IPR026444">
    <property type="entry name" value="Secre_tail"/>
</dbReference>
<gene>
    <name evidence="3" type="ORF">GLV81_08240</name>
</gene>
<evidence type="ECO:0000256" key="1">
    <source>
        <dbReference type="SAM" id="SignalP"/>
    </source>
</evidence>
<dbReference type="InterPro" id="IPR013783">
    <property type="entry name" value="Ig-like_fold"/>
</dbReference>